<feature type="transmembrane region" description="Helical" evidence="10">
    <location>
        <begin position="69"/>
        <end position="92"/>
    </location>
</feature>
<feature type="transmembrane region" description="Helical" evidence="10">
    <location>
        <begin position="104"/>
        <end position="126"/>
    </location>
</feature>
<comment type="caution">
    <text evidence="11">The sequence shown here is derived from an EMBL/GenBank/DDBJ whole genome shotgun (WGS) entry which is preliminary data.</text>
</comment>
<evidence type="ECO:0000256" key="5">
    <source>
        <dbReference type="ARBA" id="ARBA00022832"/>
    </source>
</evidence>
<dbReference type="Proteomes" id="UP000708208">
    <property type="component" value="Unassembled WGS sequence"/>
</dbReference>
<keyword evidence="3 10" id="KW-0808">Transferase</keyword>
<evidence type="ECO:0000256" key="2">
    <source>
        <dbReference type="ARBA" id="ARBA00022516"/>
    </source>
</evidence>
<keyword evidence="2 10" id="KW-0444">Lipid biosynthesis</keyword>
<dbReference type="Pfam" id="PF01151">
    <property type="entry name" value="ELO"/>
    <property type="match status" value="2"/>
</dbReference>
<evidence type="ECO:0000256" key="8">
    <source>
        <dbReference type="ARBA" id="ARBA00023136"/>
    </source>
</evidence>
<dbReference type="GO" id="GO:0034625">
    <property type="term" value="P:fatty acid elongation, monounsaturated fatty acid"/>
    <property type="evidence" value="ECO:0007669"/>
    <property type="project" value="TreeGrafter"/>
</dbReference>
<reference evidence="11" key="1">
    <citation type="submission" date="2021-06" db="EMBL/GenBank/DDBJ databases">
        <authorList>
            <person name="Hodson N. C."/>
            <person name="Mongue J. A."/>
            <person name="Jaron S. K."/>
        </authorList>
    </citation>
    <scope>NUCLEOTIDE SEQUENCE</scope>
</reference>
<dbReference type="GO" id="GO:0005789">
    <property type="term" value="C:endoplasmic reticulum membrane"/>
    <property type="evidence" value="ECO:0007669"/>
    <property type="project" value="TreeGrafter"/>
</dbReference>
<dbReference type="GO" id="GO:0019367">
    <property type="term" value="P:fatty acid elongation, saturated fatty acid"/>
    <property type="evidence" value="ECO:0007669"/>
    <property type="project" value="TreeGrafter"/>
</dbReference>
<evidence type="ECO:0000256" key="7">
    <source>
        <dbReference type="ARBA" id="ARBA00023098"/>
    </source>
</evidence>
<feature type="transmembrane region" description="Helical" evidence="10">
    <location>
        <begin position="133"/>
        <end position="152"/>
    </location>
</feature>
<comment type="subcellular location">
    <subcellularLocation>
        <location evidence="1">Membrane</location>
        <topology evidence="1">Multi-pass membrane protein</topology>
    </subcellularLocation>
</comment>
<keyword evidence="7 10" id="KW-0443">Lipid metabolism</keyword>
<dbReference type="PANTHER" id="PTHR11157:SF17">
    <property type="entry name" value="ELONGATION OF VERY LONG CHAIN FATTY ACIDS PROTEIN 6"/>
    <property type="match status" value="1"/>
</dbReference>
<sequence length="234" mass="27432">MEYSLAEESKLVEKVSEYVVAYDFEVYDILGTIHWFHKYRIIMLIIIVLYLLSVYFGQKWMKNRPPFKLTFLLFFWNFGLALFSIICTWRGIPEFLYLLSKPDGAYLVACVGFHHAAMLVICWIGYEHYETVGRAFFVNTFVHSFMYSYYALKALGVEIPKRIAQALTTLQIVQLVAGMSGAAYILYLLVFQGRSCRMHFETFWLGVSIVAIFLVLFIKLYVQRYLSRNKNMEV</sequence>
<evidence type="ECO:0000313" key="12">
    <source>
        <dbReference type="Proteomes" id="UP000708208"/>
    </source>
</evidence>
<keyword evidence="8 10" id="KW-0472">Membrane</keyword>
<evidence type="ECO:0000256" key="9">
    <source>
        <dbReference type="ARBA" id="ARBA00023160"/>
    </source>
</evidence>
<evidence type="ECO:0000256" key="3">
    <source>
        <dbReference type="ARBA" id="ARBA00022679"/>
    </source>
</evidence>
<feature type="transmembrane region" description="Helical" evidence="10">
    <location>
        <begin position="203"/>
        <end position="222"/>
    </location>
</feature>
<dbReference type="InterPro" id="IPR002076">
    <property type="entry name" value="ELO_fam"/>
</dbReference>
<comment type="similarity">
    <text evidence="10">Belongs to the ELO family.</text>
</comment>
<evidence type="ECO:0000256" key="1">
    <source>
        <dbReference type="ARBA" id="ARBA00004141"/>
    </source>
</evidence>
<feature type="transmembrane region" description="Helical" evidence="10">
    <location>
        <begin position="172"/>
        <end position="191"/>
    </location>
</feature>
<dbReference type="GO" id="GO:0030148">
    <property type="term" value="P:sphingolipid biosynthetic process"/>
    <property type="evidence" value="ECO:0007669"/>
    <property type="project" value="TreeGrafter"/>
</dbReference>
<accession>A0A8J2PB19</accession>
<dbReference type="GO" id="GO:0042761">
    <property type="term" value="P:very long-chain fatty acid biosynthetic process"/>
    <property type="evidence" value="ECO:0007669"/>
    <property type="project" value="TreeGrafter"/>
</dbReference>
<dbReference type="EMBL" id="CAJVCH010516702">
    <property type="protein sequence ID" value="CAG7821606.1"/>
    <property type="molecule type" value="Genomic_DNA"/>
</dbReference>
<dbReference type="EC" id="2.3.1.199" evidence="10"/>
<feature type="transmembrane region" description="Helical" evidence="10">
    <location>
        <begin position="39"/>
        <end position="57"/>
    </location>
</feature>
<dbReference type="OrthoDB" id="10259681at2759"/>
<evidence type="ECO:0000256" key="10">
    <source>
        <dbReference type="RuleBase" id="RU361115"/>
    </source>
</evidence>
<keyword evidence="5 10" id="KW-0276">Fatty acid metabolism</keyword>
<name>A0A8J2PB19_9HEXA</name>
<dbReference type="PANTHER" id="PTHR11157">
    <property type="entry name" value="FATTY ACID ACYL TRANSFERASE-RELATED"/>
    <property type="match status" value="1"/>
</dbReference>
<dbReference type="AlphaFoldDB" id="A0A8J2PB19"/>
<keyword evidence="4 10" id="KW-0812">Transmembrane</keyword>
<keyword evidence="9 10" id="KW-0275">Fatty acid biosynthesis</keyword>
<evidence type="ECO:0000313" key="11">
    <source>
        <dbReference type="EMBL" id="CAG7821606.1"/>
    </source>
</evidence>
<evidence type="ECO:0000256" key="6">
    <source>
        <dbReference type="ARBA" id="ARBA00022989"/>
    </source>
</evidence>
<dbReference type="GO" id="GO:0034626">
    <property type="term" value="P:fatty acid elongation, polyunsaturated fatty acid"/>
    <property type="evidence" value="ECO:0007669"/>
    <property type="project" value="TreeGrafter"/>
</dbReference>
<protein>
    <recommendedName>
        <fullName evidence="10">Elongation of very long chain fatty acids protein</fullName>
        <ecNumber evidence="10">2.3.1.199</ecNumber>
    </recommendedName>
    <alternativeName>
        <fullName evidence="10">Very-long-chain 3-oxoacyl-CoA synthase</fullName>
    </alternativeName>
</protein>
<proteinExistence type="inferred from homology"/>
<dbReference type="GO" id="GO:0009922">
    <property type="term" value="F:fatty acid elongase activity"/>
    <property type="evidence" value="ECO:0007669"/>
    <property type="project" value="UniProtKB-EC"/>
</dbReference>
<comment type="catalytic activity">
    <reaction evidence="10">
        <text>a very-long-chain acyl-CoA + malonyl-CoA + H(+) = a very-long-chain 3-oxoacyl-CoA + CO2 + CoA</text>
        <dbReference type="Rhea" id="RHEA:32727"/>
        <dbReference type="ChEBI" id="CHEBI:15378"/>
        <dbReference type="ChEBI" id="CHEBI:16526"/>
        <dbReference type="ChEBI" id="CHEBI:57287"/>
        <dbReference type="ChEBI" id="CHEBI:57384"/>
        <dbReference type="ChEBI" id="CHEBI:90725"/>
        <dbReference type="ChEBI" id="CHEBI:90736"/>
        <dbReference type="EC" id="2.3.1.199"/>
    </reaction>
</comment>
<gene>
    <name evidence="11" type="ORF">AFUS01_LOCUS31936</name>
</gene>
<evidence type="ECO:0000256" key="4">
    <source>
        <dbReference type="ARBA" id="ARBA00022692"/>
    </source>
</evidence>
<keyword evidence="6 10" id="KW-1133">Transmembrane helix</keyword>
<organism evidence="11 12">
    <name type="scientific">Allacma fusca</name>
    <dbReference type="NCBI Taxonomy" id="39272"/>
    <lineage>
        <taxon>Eukaryota</taxon>
        <taxon>Metazoa</taxon>
        <taxon>Ecdysozoa</taxon>
        <taxon>Arthropoda</taxon>
        <taxon>Hexapoda</taxon>
        <taxon>Collembola</taxon>
        <taxon>Symphypleona</taxon>
        <taxon>Sminthuridae</taxon>
        <taxon>Allacma</taxon>
    </lineage>
</organism>
<keyword evidence="12" id="KW-1185">Reference proteome</keyword>